<keyword evidence="3 6" id="KW-0812">Transmembrane</keyword>
<dbReference type="Pfam" id="PF06835">
    <property type="entry name" value="LptC"/>
    <property type="match status" value="1"/>
</dbReference>
<evidence type="ECO:0000256" key="6">
    <source>
        <dbReference type="HAMAP-Rule" id="MF_01915"/>
    </source>
</evidence>
<evidence type="ECO:0000256" key="5">
    <source>
        <dbReference type="ARBA" id="ARBA00023136"/>
    </source>
</evidence>
<evidence type="ECO:0000256" key="4">
    <source>
        <dbReference type="ARBA" id="ARBA00022989"/>
    </source>
</evidence>
<keyword evidence="4 6" id="KW-1133">Transmembrane helix</keyword>
<dbReference type="EMBL" id="CAADEY010000064">
    <property type="protein sequence ID" value="VFJ58326.1"/>
    <property type="molecule type" value="Genomic_DNA"/>
</dbReference>
<reference evidence="7" key="1">
    <citation type="submission" date="2019-02" db="EMBL/GenBank/DDBJ databases">
        <authorList>
            <person name="Gruber-Vodicka R. H."/>
            <person name="Seah K. B. B."/>
        </authorList>
    </citation>
    <scope>NUCLEOTIDE SEQUENCE</scope>
    <source>
        <strain evidence="7">BECK_DK161</strain>
    </source>
</reference>
<comment type="similarity">
    <text evidence="6">Belongs to the LptC family.</text>
</comment>
<protein>
    <recommendedName>
        <fullName evidence="6">Lipopolysaccharide export system protein LptC</fullName>
    </recommendedName>
</protein>
<comment type="function">
    <text evidence="6">Involved in the assembly of lipopolysaccharide (LPS). Required for the translocation of LPS from the inner membrane to the outer membrane. Facilitates the transfer of LPS from the inner membrane to the periplasmic protein LptA. Could be a docking site for LptA.</text>
</comment>
<dbReference type="InterPro" id="IPR010664">
    <property type="entry name" value="LipoPS_assembly_LptC-rel"/>
</dbReference>
<dbReference type="PANTHER" id="PTHR37481">
    <property type="entry name" value="LIPOPOLYSACCHARIDE EXPORT SYSTEM PROTEIN LPTC"/>
    <property type="match status" value="1"/>
</dbReference>
<dbReference type="GO" id="GO:0030288">
    <property type="term" value="C:outer membrane-bounded periplasmic space"/>
    <property type="evidence" value="ECO:0007669"/>
    <property type="project" value="TreeGrafter"/>
</dbReference>
<dbReference type="GO" id="GO:0043165">
    <property type="term" value="P:Gram-negative-bacterium-type cell outer membrane assembly"/>
    <property type="evidence" value="ECO:0007669"/>
    <property type="project" value="UniProtKB-UniRule"/>
</dbReference>
<name>A0A450SWM1_9GAMM</name>
<dbReference type="PANTHER" id="PTHR37481:SF1">
    <property type="entry name" value="LIPOPOLYSACCHARIDE EXPORT SYSTEM PROTEIN LPTC"/>
    <property type="match status" value="1"/>
</dbReference>
<sequence length="207" mass="23532">MMTRWGVPLLLLSLLAVSSWLLEELGLDRADRNQRDLQNKPDYAIDNFTTVIMDEKGLPKRRLQAKRMVHYAATGIGKLEEPYMIFFAVGSEGEAEEKYAGGNPLQVYPIWHVRSEQGQVLDDGKTVYLLGKVHMWKNDDTGTMELDIRTRDLKVLPGSHYGETNQAAVIRTVTTETRGIGMRAHIKPGRMELLSQVQTIYNDRNND</sequence>
<dbReference type="GO" id="GO:0017089">
    <property type="term" value="F:glycolipid transfer activity"/>
    <property type="evidence" value="ECO:0007669"/>
    <property type="project" value="TreeGrafter"/>
</dbReference>
<dbReference type="NCBIfam" id="TIGR04409">
    <property type="entry name" value="LptC_YrbK"/>
    <property type="match status" value="1"/>
</dbReference>
<keyword evidence="2 6" id="KW-0997">Cell inner membrane</keyword>
<comment type="subcellular location">
    <subcellularLocation>
        <location evidence="6">Cell inner membrane</location>
        <topology evidence="6">Single-pass membrane protein</topology>
    </subcellularLocation>
</comment>
<dbReference type="InterPro" id="IPR052363">
    <property type="entry name" value="LPS_export_LptC"/>
</dbReference>
<keyword evidence="1 6" id="KW-1003">Cell membrane</keyword>
<dbReference type="HAMAP" id="MF_01915">
    <property type="entry name" value="LPS_assembly_LptC"/>
    <property type="match status" value="1"/>
</dbReference>
<comment type="subunit">
    <text evidence="6">Component of the lipopolysaccharide transport and assembly complex. Interacts with LptA and the LptBFG transporter complex.</text>
</comment>
<dbReference type="GO" id="GO:0015221">
    <property type="term" value="F:lipopolysaccharide transmembrane transporter activity"/>
    <property type="evidence" value="ECO:0007669"/>
    <property type="project" value="InterPro"/>
</dbReference>
<evidence type="ECO:0000256" key="2">
    <source>
        <dbReference type="ARBA" id="ARBA00022519"/>
    </source>
</evidence>
<dbReference type="AlphaFoldDB" id="A0A450SWM1"/>
<gene>
    <name evidence="6" type="primary">lptC</name>
    <name evidence="7" type="ORF">BECKDK2373C_GA0170839_106420</name>
</gene>
<evidence type="ECO:0000256" key="1">
    <source>
        <dbReference type="ARBA" id="ARBA00022475"/>
    </source>
</evidence>
<keyword evidence="5 6" id="KW-0472">Membrane</keyword>
<proteinExistence type="inferred from homology"/>
<accession>A0A450SWM1</accession>
<dbReference type="GO" id="GO:0005886">
    <property type="term" value="C:plasma membrane"/>
    <property type="evidence" value="ECO:0007669"/>
    <property type="project" value="UniProtKB-SubCell"/>
</dbReference>
<organism evidence="7">
    <name type="scientific">Candidatus Kentrum sp. DK</name>
    <dbReference type="NCBI Taxonomy" id="2126562"/>
    <lineage>
        <taxon>Bacteria</taxon>
        <taxon>Pseudomonadati</taxon>
        <taxon>Pseudomonadota</taxon>
        <taxon>Gammaproteobacteria</taxon>
        <taxon>Candidatus Kentrum</taxon>
    </lineage>
</organism>
<evidence type="ECO:0000256" key="3">
    <source>
        <dbReference type="ARBA" id="ARBA00022692"/>
    </source>
</evidence>
<evidence type="ECO:0000313" key="7">
    <source>
        <dbReference type="EMBL" id="VFJ58326.1"/>
    </source>
</evidence>
<dbReference type="Gene3D" id="2.60.450.10">
    <property type="entry name" value="Lipopolysaccharide (LPS) transport protein A like domain"/>
    <property type="match status" value="1"/>
</dbReference>
<dbReference type="InterPro" id="IPR026265">
    <property type="entry name" value="LptC"/>
</dbReference>